<dbReference type="RefSeq" id="WP_149432512.1">
    <property type="nucleotide sequence ID" value="NZ_VLNY01000015.1"/>
</dbReference>
<reference evidence="2 3" key="1">
    <citation type="submission" date="2019-07" db="EMBL/GenBank/DDBJ databases">
        <title>Rhodococcus cavernicolus sp. nov., isolated from a cave.</title>
        <authorList>
            <person name="Lee S.D."/>
        </authorList>
    </citation>
    <scope>NUCLEOTIDE SEQUENCE [LARGE SCALE GENOMIC DNA]</scope>
    <source>
        <strain evidence="2 3">C1-24</strain>
    </source>
</reference>
<dbReference type="EMBL" id="VLNY01000015">
    <property type="protein sequence ID" value="KAA0019416.1"/>
    <property type="molecule type" value="Genomic_DNA"/>
</dbReference>
<comment type="caution">
    <text evidence="2">The sequence shown here is derived from an EMBL/GenBank/DDBJ whole genome shotgun (WGS) entry which is preliminary data.</text>
</comment>
<keyword evidence="1" id="KW-0472">Membrane</keyword>
<proteinExistence type="predicted"/>
<keyword evidence="1" id="KW-1133">Transmembrane helix</keyword>
<evidence type="ECO:0000313" key="3">
    <source>
        <dbReference type="Proteomes" id="UP000322244"/>
    </source>
</evidence>
<dbReference type="AlphaFoldDB" id="A0A5A7S6A7"/>
<protein>
    <submittedName>
        <fullName evidence="2">DUF2568 domain-containing protein</fullName>
    </submittedName>
</protein>
<accession>A0A5A7S6A7</accession>
<dbReference type="OrthoDB" id="3748549at2"/>
<feature type="transmembrane region" description="Helical" evidence="1">
    <location>
        <begin position="17"/>
        <end position="38"/>
    </location>
</feature>
<keyword evidence="1" id="KW-0812">Transmembrane</keyword>
<organism evidence="2 3">
    <name type="scientific">Antrihabitans cavernicola</name>
    <dbReference type="NCBI Taxonomy" id="2495913"/>
    <lineage>
        <taxon>Bacteria</taxon>
        <taxon>Bacillati</taxon>
        <taxon>Actinomycetota</taxon>
        <taxon>Actinomycetes</taxon>
        <taxon>Mycobacteriales</taxon>
        <taxon>Nocardiaceae</taxon>
        <taxon>Antrihabitans</taxon>
    </lineage>
</organism>
<sequence length="119" mass="12578">MTPRPESRTTTPGPLDVVAFACEMAMLVLLAIAGWRLFDATPAKVIALIVLPVAAGVVWGIWMAPTSTRRLANPARLLVQTVLFATTAVICVAAGMPWWGIGFAVVAIGVFGMLSRGRS</sequence>
<dbReference type="InterPro" id="IPR021214">
    <property type="entry name" value="DUF2568"/>
</dbReference>
<dbReference type="Proteomes" id="UP000322244">
    <property type="component" value="Unassembled WGS sequence"/>
</dbReference>
<feature type="transmembrane region" description="Helical" evidence="1">
    <location>
        <begin position="45"/>
        <end position="62"/>
    </location>
</feature>
<gene>
    <name evidence="2" type="ORF">FOY51_22470</name>
</gene>
<feature type="transmembrane region" description="Helical" evidence="1">
    <location>
        <begin position="82"/>
        <end position="114"/>
    </location>
</feature>
<dbReference type="Pfam" id="PF10823">
    <property type="entry name" value="DUF2568"/>
    <property type="match status" value="1"/>
</dbReference>
<keyword evidence="3" id="KW-1185">Reference proteome</keyword>
<evidence type="ECO:0000313" key="2">
    <source>
        <dbReference type="EMBL" id="KAA0019416.1"/>
    </source>
</evidence>
<evidence type="ECO:0000256" key="1">
    <source>
        <dbReference type="SAM" id="Phobius"/>
    </source>
</evidence>
<name>A0A5A7S6A7_9NOCA</name>